<name>A0AAD8C033_BIOPF</name>
<keyword evidence="1" id="KW-0560">Oxidoreductase</keyword>
<comment type="caution">
    <text evidence="1">The sequence shown here is derived from an EMBL/GenBank/DDBJ whole genome shotgun (WGS) entry which is preliminary data.</text>
</comment>
<dbReference type="EMBL" id="JASAOG010000021">
    <property type="protein sequence ID" value="KAK0063323.1"/>
    <property type="molecule type" value="Genomic_DNA"/>
</dbReference>
<dbReference type="GO" id="GO:0051213">
    <property type="term" value="F:dioxygenase activity"/>
    <property type="evidence" value="ECO:0007669"/>
    <property type="project" value="UniProtKB-KW"/>
</dbReference>
<evidence type="ECO:0000313" key="1">
    <source>
        <dbReference type="EMBL" id="KAK0063323.1"/>
    </source>
</evidence>
<protein>
    <submittedName>
        <fullName evidence="1">Ectoine dioxygenase</fullName>
    </submittedName>
</protein>
<evidence type="ECO:0000313" key="2">
    <source>
        <dbReference type="Proteomes" id="UP001233172"/>
    </source>
</evidence>
<feature type="non-terminal residue" evidence="1">
    <location>
        <position position="52"/>
    </location>
</feature>
<dbReference type="AlphaFoldDB" id="A0AAD8C033"/>
<keyword evidence="2" id="KW-1185">Reference proteome</keyword>
<dbReference type="Proteomes" id="UP001233172">
    <property type="component" value="Unassembled WGS sequence"/>
</dbReference>
<proteinExistence type="predicted"/>
<gene>
    <name evidence="1" type="ORF">Bpfe_006964</name>
</gene>
<reference evidence="1" key="2">
    <citation type="submission" date="2023-04" db="EMBL/GenBank/DDBJ databases">
        <authorList>
            <person name="Bu L."/>
            <person name="Lu L."/>
            <person name="Laidemitt M.R."/>
            <person name="Zhang S.M."/>
            <person name="Mutuku M."/>
            <person name="Mkoji G."/>
            <person name="Steinauer M."/>
            <person name="Loker E.S."/>
        </authorList>
    </citation>
    <scope>NUCLEOTIDE SEQUENCE</scope>
    <source>
        <strain evidence="1">KasaAsao</strain>
        <tissue evidence="1">Whole Snail</tissue>
    </source>
</reference>
<reference evidence="1" key="1">
    <citation type="journal article" date="2023" name="PLoS Negl. Trop. Dis.">
        <title>A genome sequence for Biomphalaria pfeifferi, the major vector snail for the human-infecting parasite Schistosoma mansoni.</title>
        <authorList>
            <person name="Bu L."/>
            <person name="Lu L."/>
            <person name="Laidemitt M.R."/>
            <person name="Zhang S.M."/>
            <person name="Mutuku M."/>
            <person name="Mkoji G."/>
            <person name="Steinauer M."/>
            <person name="Loker E.S."/>
        </authorList>
    </citation>
    <scope>NUCLEOTIDE SEQUENCE</scope>
    <source>
        <strain evidence="1">KasaAsao</strain>
    </source>
</reference>
<sequence>ILEGSHKCGRIEHVMVGGQTGADQLKKVLPLEFVELEPGTCIDRSVRLDCVH</sequence>
<accession>A0AAD8C033</accession>
<feature type="non-terminal residue" evidence="1">
    <location>
        <position position="1"/>
    </location>
</feature>
<organism evidence="1 2">
    <name type="scientific">Biomphalaria pfeifferi</name>
    <name type="common">Bloodfluke planorb</name>
    <name type="synonym">Freshwater snail</name>
    <dbReference type="NCBI Taxonomy" id="112525"/>
    <lineage>
        <taxon>Eukaryota</taxon>
        <taxon>Metazoa</taxon>
        <taxon>Spiralia</taxon>
        <taxon>Lophotrochozoa</taxon>
        <taxon>Mollusca</taxon>
        <taxon>Gastropoda</taxon>
        <taxon>Heterobranchia</taxon>
        <taxon>Euthyneura</taxon>
        <taxon>Panpulmonata</taxon>
        <taxon>Hygrophila</taxon>
        <taxon>Lymnaeoidea</taxon>
        <taxon>Planorbidae</taxon>
        <taxon>Biomphalaria</taxon>
    </lineage>
</organism>
<keyword evidence="1" id="KW-0223">Dioxygenase</keyword>